<name>A0ABP0VF01_9BRYO</name>
<organism evidence="1 2">
    <name type="scientific">Sphagnum jensenii</name>
    <dbReference type="NCBI Taxonomy" id="128206"/>
    <lineage>
        <taxon>Eukaryota</taxon>
        <taxon>Viridiplantae</taxon>
        <taxon>Streptophyta</taxon>
        <taxon>Embryophyta</taxon>
        <taxon>Bryophyta</taxon>
        <taxon>Sphagnophytina</taxon>
        <taxon>Sphagnopsida</taxon>
        <taxon>Sphagnales</taxon>
        <taxon>Sphagnaceae</taxon>
        <taxon>Sphagnum</taxon>
    </lineage>
</organism>
<protein>
    <submittedName>
        <fullName evidence="1">Uncharacterized protein</fullName>
    </submittedName>
</protein>
<proteinExistence type="predicted"/>
<sequence length="284" mass="31216">MADSWVNYLYKSHDAVAVSLLMSETSLNLLDVLVKSTTRGKLQVAGSMVGLGTPESADTVALLQKKLQDFKSGARSEDDGTLEFTRSGLANKSYTHTVTSRASVKSSVDIFHNGVGLDLGGEKHLECNLKEVRFATAERVYEIWVIYEILYSRDIDVALVDSKSGSGSARSSINPIAADVEASVTRQNIIQFKATKDNMKPFGFKAIHAKYDANGKFQKLDLHAGGKPIQAVRSDESDLIHPRTDLKGLFLKPPGDKKDDVEEDLLECLQIERYFSHLTSQAGF</sequence>
<evidence type="ECO:0000313" key="2">
    <source>
        <dbReference type="Proteomes" id="UP001497444"/>
    </source>
</evidence>
<keyword evidence="2" id="KW-1185">Reference proteome</keyword>
<comment type="caution">
    <text evidence="1">The sequence shown here is derived from an EMBL/GenBank/DDBJ whole genome shotgun (WGS) entry which is preliminary data.</text>
</comment>
<accession>A0ABP0VF01</accession>
<gene>
    <name evidence="1" type="ORF">CSSPJE1EN1_LOCUS27450</name>
</gene>
<reference evidence="1" key="1">
    <citation type="submission" date="2024-02" db="EMBL/GenBank/DDBJ databases">
        <authorList>
            <consortium name="ELIXIR-Norway"/>
            <consortium name="Elixir Norway"/>
        </authorList>
    </citation>
    <scope>NUCLEOTIDE SEQUENCE</scope>
</reference>
<evidence type="ECO:0000313" key="1">
    <source>
        <dbReference type="EMBL" id="CAK9252072.1"/>
    </source>
</evidence>
<dbReference type="Proteomes" id="UP001497444">
    <property type="component" value="Unassembled WGS sequence"/>
</dbReference>
<dbReference type="EMBL" id="CAXAQS010000545">
    <property type="protein sequence ID" value="CAK9252072.1"/>
    <property type="molecule type" value="Genomic_DNA"/>
</dbReference>